<dbReference type="RefSeq" id="XP_027619969.1">
    <property type="nucleotide sequence ID" value="XM_027764168.1"/>
</dbReference>
<dbReference type="OrthoDB" id="3258969at2759"/>
<comment type="caution">
    <text evidence="2">The sequence shown here is derived from an EMBL/GenBank/DDBJ whole genome shotgun (WGS) entry which is preliminary data.</text>
</comment>
<dbReference type="EMBL" id="BFAD01000015">
    <property type="protein sequence ID" value="GBE89056.1"/>
    <property type="molecule type" value="Genomic_DNA"/>
</dbReference>
<protein>
    <submittedName>
        <fullName evidence="2">Uncharacterized protein</fullName>
    </submittedName>
</protein>
<name>A0A401H3N4_9APHY</name>
<dbReference type="AlphaFoldDB" id="A0A401H3N4"/>
<gene>
    <name evidence="2" type="ORF">SCP_1500580</name>
</gene>
<sequence length="104" mass="11237">MAELNAGILSEGLASSVRSRKEKIPVELRMADGSVRHPSGFELPTAETDFHPVAAKTPTDDIVHGQADVGRAQVCNVVCSPSRLHNLVPYQSRANADHHTSILR</sequence>
<dbReference type="Proteomes" id="UP000287166">
    <property type="component" value="Unassembled WGS sequence"/>
</dbReference>
<dbReference type="InParanoid" id="A0A401H3N4"/>
<proteinExistence type="predicted"/>
<feature type="region of interest" description="Disordered" evidence="1">
    <location>
        <begin position="1"/>
        <end position="20"/>
    </location>
</feature>
<reference evidence="2 3" key="1">
    <citation type="journal article" date="2018" name="Sci. Rep.">
        <title>Genome sequence of the cauliflower mushroom Sparassis crispa (Hanabiratake) and its association with beneficial usage.</title>
        <authorList>
            <person name="Kiyama R."/>
            <person name="Furutani Y."/>
            <person name="Kawaguchi K."/>
            <person name="Nakanishi T."/>
        </authorList>
    </citation>
    <scope>NUCLEOTIDE SEQUENCE [LARGE SCALE GENOMIC DNA]</scope>
</reference>
<accession>A0A401H3N4</accession>
<organism evidence="2 3">
    <name type="scientific">Sparassis crispa</name>
    <dbReference type="NCBI Taxonomy" id="139825"/>
    <lineage>
        <taxon>Eukaryota</taxon>
        <taxon>Fungi</taxon>
        <taxon>Dikarya</taxon>
        <taxon>Basidiomycota</taxon>
        <taxon>Agaricomycotina</taxon>
        <taxon>Agaricomycetes</taxon>
        <taxon>Polyporales</taxon>
        <taxon>Sparassidaceae</taxon>
        <taxon>Sparassis</taxon>
    </lineage>
</organism>
<keyword evidence="3" id="KW-1185">Reference proteome</keyword>
<evidence type="ECO:0000256" key="1">
    <source>
        <dbReference type="SAM" id="MobiDB-lite"/>
    </source>
</evidence>
<dbReference type="GeneID" id="38785973"/>
<evidence type="ECO:0000313" key="3">
    <source>
        <dbReference type="Proteomes" id="UP000287166"/>
    </source>
</evidence>
<evidence type="ECO:0000313" key="2">
    <source>
        <dbReference type="EMBL" id="GBE89056.1"/>
    </source>
</evidence>